<protein>
    <submittedName>
        <fullName evidence="1">Nucleotidyltransferase family protein</fullName>
    </submittedName>
</protein>
<evidence type="ECO:0000313" key="1">
    <source>
        <dbReference type="EMBL" id="MFC6035873.1"/>
    </source>
</evidence>
<dbReference type="Pfam" id="PF14907">
    <property type="entry name" value="NTP_transf_5"/>
    <property type="match status" value="1"/>
</dbReference>
<name>A0ABW1KYV0_9PROT</name>
<dbReference type="Proteomes" id="UP001596116">
    <property type="component" value="Unassembled WGS sequence"/>
</dbReference>
<sequence length="370" mass="41672">MSLRRHSKEFRLLVAATKSPAEIVRFFKIDGTGDELNWTLFLSLAQRHRVTGLVAANLLAVADQHDAGAAPPESIRRALQDWRQKALLLEVRALAELKTVLRAFQDRGMEPLLLKGLSMSHSAFDQLGLRHNRDIDLLVSETEVDETQRLLGGIGFLRVEPAANASEALVKKWRDIKKDFVFMNPGTGAIVEVHWRLFDNPHLCPKAGAASQKIVLFDQVECNTLTDSENFLYLCLHGGQHAWSRLKWLADVYWLIQKDPYTDIDAYCRNAVAAGYGNAIGQTMILLRDLYGQPLPAAGADAAKRFGARLLALCARVTMTRGEAREIEDLWLGSTFKNLGHYFLTSKRQYLLAEMRDDIYEKLHFDARIG</sequence>
<dbReference type="RefSeq" id="WP_379878467.1">
    <property type="nucleotide sequence ID" value="NZ_JBHPON010000001.1"/>
</dbReference>
<gene>
    <name evidence="1" type="ORF">ACFMB1_09980</name>
</gene>
<organism evidence="1 2">
    <name type="scientific">Hyphococcus aureus</name>
    <dbReference type="NCBI Taxonomy" id="2666033"/>
    <lineage>
        <taxon>Bacteria</taxon>
        <taxon>Pseudomonadati</taxon>
        <taxon>Pseudomonadota</taxon>
        <taxon>Alphaproteobacteria</taxon>
        <taxon>Parvularculales</taxon>
        <taxon>Parvularculaceae</taxon>
        <taxon>Hyphococcus</taxon>
    </lineage>
</organism>
<comment type="caution">
    <text evidence="1">The sequence shown here is derived from an EMBL/GenBank/DDBJ whole genome shotgun (WGS) entry which is preliminary data.</text>
</comment>
<reference evidence="1 2" key="1">
    <citation type="submission" date="2024-09" db="EMBL/GenBank/DDBJ databases">
        <authorList>
            <person name="Zhang Z.-H."/>
        </authorList>
    </citation>
    <scope>NUCLEOTIDE SEQUENCE [LARGE SCALE GENOMIC DNA]</scope>
    <source>
        <strain evidence="1 2">HHTR114</strain>
    </source>
</reference>
<keyword evidence="2" id="KW-1185">Reference proteome</keyword>
<proteinExistence type="predicted"/>
<dbReference type="InterPro" id="IPR039498">
    <property type="entry name" value="NTP_transf_5"/>
</dbReference>
<accession>A0ABW1KYV0</accession>
<dbReference type="EMBL" id="JBHPON010000001">
    <property type="protein sequence ID" value="MFC6035873.1"/>
    <property type="molecule type" value="Genomic_DNA"/>
</dbReference>
<evidence type="ECO:0000313" key="2">
    <source>
        <dbReference type="Proteomes" id="UP001596116"/>
    </source>
</evidence>